<feature type="transmembrane region" description="Helical" evidence="8">
    <location>
        <begin position="224"/>
        <end position="246"/>
    </location>
</feature>
<keyword evidence="4" id="KW-0997">Cell inner membrane</keyword>
<feature type="transmembrane region" description="Helical" evidence="8">
    <location>
        <begin position="357"/>
        <end position="376"/>
    </location>
</feature>
<keyword evidence="3" id="KW-1003">Cell membrane</keyword>
<evidence type="ECO:0000313" key="10">
    <source>
        <dbReference type="Proteomes" id="UP000199502"/>
    </source>
</evidence>
<feature type="transmembrane region" description="Helical" evidence="8">
    <location>
        <begin position="333"/>
        <end position="351"/>
    </location>
</feature>
<dbReference type="RefSeq" id="WP_245686645.1">
    <property type="nucleotide sequence ID" value="NZ_FMVT01000007.1"/>
</dbReference>
<evidence type="ECO:0000256" key="4">
    <source>
        <dbReference type="ARBA" id="ARBA00022519"/>
    </source>
</evidence>
<feature type="transmembrane region" description="Helical" evidence="8">
    <location>
        <begin position="93"/>
        <end position="114"/>
    </location>
</feature>
<feature type="transmembrane region" description="Helical" evidence="8">
    <location>
        <begin position="35"/>
        <end position="55"/>
    </location>
</feature>
<evidence type="ECO:0000313" key="9">
    <source>
        <dbReference type="EMBL" id="SCY65248.1"/>
    </source>
</evidence>
<dbReference type="EMBL" id="FMVT01000007">
    <property type="protein sequence ID" value="SCY65248.1"/>
    <property type="molecule type" value="Genomic_DNA"/>
</dbReference>
<feature type="transmembrane region" description="Helical" evidence="8">
    <location>
        <begin position="275"/>
        <end position="296"/>
    </location>
</feature>
<comment type="subcellular location">
    <subcellularLocation>
        <location evidence="1">Cell membrane</location>
        <topology evidence="1">Multi-pass membrane protein</topology>
    </subcellularLocation>
</comment>
<keyword evidence="5 8" id="KW-0812">Transmembrane</keyword>
<keyword evidence="7 8" id="KW-0472">Membrane</keyword>
<evidence type="ECO:0000256" key="8">
    <source>
        <dbReference type="SAM" id="Phobius"/>
    </source>
</evidence>
<feature type="transmembrane region" description="Helical" evidence="8">
    <location>
        <begin position="67"/>
        <end position="86"/>
    </location>
</feature>
<accession>A0A1G5HQD8</accession>
<dbReference type="GO" id="GO:0005886">
    <property type="term" value="C:plasma membrane"/>
    <property type="evidence" value="ECO:0007669"/>
    <property type="project" value="UniProtKB-SubCell"/>
</dbReference>
<keyword evidence="6 8" id="KW-1133">Transmembrane helix</keyword>
<dbReference type="GO" id="GO:0022857">
    <property type="term" value="F:transmembrane transporter activity"/>
    <property type="evidence" value="ECO:0007669"/>
    <property type="project" value="InterPro"/>
</dbReference>
<feature type="transmembrane region" description="Helical" evidence="8">
    <location>
        <begin position="167"/>
        <end position="185"/>
    </location>
</feature>
<dbReference type="CDD" id="cd06579">
    <property type="entry name" value="TM_PBP1_transp_AraH_like"/>
    <property type="match status" value="1"/>
</dbReference>
<keyword evidence="2" id="KW-0813">Transport</keyword>
<dbReference type="Proteomes" id="UP000199502">
    <property type="component" value="Unassembled WGS sequence"/>
</dbReference>
<organism evidence="9 10">
    <name type="scientific">Paracoccus tibetensis</name>
    <dbReference type="NCBI Taxonomy" id="336292"/>
    <lineage>
        <taxon>Bacteria</taxon>
        <taxon>Pseudomonadati</taxon>
        <taxon>Pseudomonadota</taxon>
        <taxon>Alphaproteobacteria</taxon>
        <taxon>Rhodobacterales</taxon>
        <taxon>Paracoccaceae</taxon>
        <taxon>Paracoccus</taxon>
    </lineage>
</organism>
<dbReference type="PANTHER" id="PTHR32196:SF21">
    <property type="entry name" value="ABC TRANSPORTER PERMEASE PROTEIN YPHD-RELATED"/>
    <property type="match status" value="1"/>
</dbReference>
<dbReference type="Pfam" id="PF02653">
    <property type="entry name" value="BPD_transp_2"/>
    <property type="match status" value="1"/>
</dbReference>
<evidence type="ECO:0000256" key="1">
    <source>
        <dbReference type="ARBA" id="ARBA00004651"/>
    </source>
</evidence>
<dbReference type="AlphaFoldDB" id="A0A1G5HQD8"/>
<evidence type="ECO:0000256" key="2">
    <source>
        <dbReference type="ARBA" id="ARBA00022448"/>
    </source>
</evidence>
<keyword evidence="10" id="KW-1185">Reference proteome</keyword>
<evidence type="ECO:0000256" key="5">
    <source>
        <dbReference type="ARBA" id="ARBA00022692"/>
    </source>
</evidence>
<evidence type="ECO:0000256" key="3">
    <source>
        <dbReference type="ARBA" id="ARBA00022475"/>
    </source>
</evidence>
<name>A0A1G5HQD8_9RHOB</name>
<gene>
    <name evidence="9" type="ORF">SAMN05660710_02206</name>
</gene>
<dbReference type="STRING" id="336292.SAMN05660710_02206"/>
<evidence type="ECO:0000256" key="7">
    <source>
        <dbReference type="ARBA" id="ARBA00023136"/>
    </source>
</evidence>
<feature type="transmembrane region" description="Helical" evidence="8">
    <location>
        <begin position="308"/>
        <end position="326"/>
    </location>
</feature>
<reference evidence="9 10" key="1">
    <citation type="submission" date="2016-10" db="EMBL/GenBank/DDBJ databases">
        <authorList>
            <person name="de Groot N.N."/>
        </authorList>
    </citation>
    <scope>NUCLEOTIDE SEQUENCE [LARGE SCALE GENOMIC DNA]</scope>
    <source>
        <strain evidence="9 10">CGMCC 1.8925</strain>
    </source>
</reference>
<dbReference type="InterPro" id="IPR001851">
    <property type="entry name" value="ABC_transp_permease"/>
</dbReference>
<sequence length="386" mass="40324">MIPAATAPPSASPPPFTPRRGLGARAGDLILSDYFVLYLSIAYVAALAPFLPTLTAPGNIVNVMSNMWPLLVVAIGQTFVLAIAGIDLSQGSVVALTSVVGAMLITTAADPAVLAKAPIWGLVLTEGGGPFAGLMGGVGLAVMAMLLVAALVGLLNGTTVAVLNMPPFMVTLVGLITISAFAIWLTQSENIARLPESFIKLGKGDIVSVHIGAKDSPQIPRREVYSFVTYAMVIAVGVAVAAHVLLNRTIFGRWVLAIGMNRRTAEISGVPVRRVIIAVYVISAMCAAVGAILYSARLEAGRPTLGGGTFLLDVIGAAVIGGTSLFGGKAKIIWTFFGVLFFVLLSNTLNLMNLSSFQVDMVKGAVILGAALLDVLRTRLMQERRR</sequence>
<evidence type="ECO:0000256" key="6">
    <source>
        <dbReference type="ARBA" id="ARBA00022989"/>
    </source>
</evidence>
<proteinExistence type="predicted"/>
<dbReference type="PANTHER" id="PTHR32196">
    <property type="entry name" value="ABC TRANSPORTER PERMEASE PROTEIN YPHD-RELATED-RELATED"/>
    <property type="match status" value="1"/>
</dbReference>
<protein>
    <submittedName>
        <fullName evidence="9">Ribose transport system permease protein</fullName>
    </submittedName>
</protein>
<feature type="transmembrane region" description="Helical" evidence="8">
    <location>
        <begin position="134"/>
        <end position="155"/>
    </location>
</feature>